<evidence type="ECO:0008006" key="3">
    <source>
        <dbReference type="Google" id="ProtNLM"/>
    </source>
</evidence>
<organism evidence="1 2">
    <name type="scientific">Geodia barretti</name>
    <name type="common">Barrett's horny sponge</name>
    <dbReference type="NCBI Taxonomy" id="519541"/>
    <lineage>
        <taxon>Eukaryota</taxon>
        <taxon>Metazoa</taxon>
        <taxon>Porifera</taxon>
        <taxon>Demospongiae</taxon>
        <taxon>Heteroscleromorpha</taxon>
        <taxon>Tetractinellida</taxon>
        <taxon>Astrophorina</taxon>
        <taxon>Geodiidae</taxon>
        <taxon>Geodia</taxon>
    </lineage>
</organism>
<dbReference type="AlphaFoldDB" id="A0AA35TTL8"/>
<dbReference type="Pfam" id="PF13650">
    <property type="entry name" value="Asp_protease_2"/>
    <property type="match status" value="1"/>
</dbReference>
<evidence type="ECO:0000313" key="1">
    <source>
        <dbReference type="EMBL" id="CAI8053717.1"/>
    </source>
</evidence>
<comment type="caution">
    <text evidence="1">The sequence shown here is derived from an EMBL/GenBank/DDBJ whole genome shotgun (WGS) entry which is preliminary data.</text>
</comment>
<reference evidence="1" key="1">
    <citation type="submission" date="2023-03" db="EMBL/GenBank/DDBJ databases">
        <authorList>
            <person name="Steffen K."/>
            <person name="Cardenas P."/>
        </authorList>
    </citation>
    <scope>NUCLEOTIDE SEQUENCE</scope>
</reference>
<dbReference type="EMBL" id="CASHTH010004118">
    <property type="protein sequence ID" value="CAI8053717.1"/>
    <property type="molecule type" value="Genomic_DNA"/>
</dbReference>
<dbReference type="SUPFAM" id="SSF50630">
    <property type="entry name" value="Acid proteases"/>
    <property type="match status" value="1"/>
</dbReference>
<proteinExistence type="predicted"/>
<dbReference type="Gene3D" id="2.40.70.10">
    <property type="entry name" value="Acid Proteases"/>
    <property type="match status" value="1"/>
</dbReference>
<protein>
    <recommendedName>
        <fullName evidence="3">Retroviral aspartyl protease</fullName>
    </recommendedName>
</protein>
<evidence type="ECO:0000313" key="2">
    <source>
        <dbReference type="Proteomes" id="UP001174909"/>
    </source>
</evidence>
<gene>
    <name evidence="1" type="ORF">GBAR_LOCUS29361</name>
</gene>
<sequence length="119" mass="12772">MFKVDVGVGNLEGGDLAPVQPVVDTGTAHSMLPESLMAQLRIEPQQQLGFILADGSRVKYGYGFARFSIGDYERPCQVIFGPDGNYLLGASTLEAFNLVVDPVGEQLLPAEWLSLGWGG</sequence>
<accession>A0AA35TTL8</accession>
<dbReference type="Proteomes" id="UP001174909">
    <property type="component" value="Unassembled WGS sequence"/>
</dbReference>
<keyword evidence="2" id="KW-1185">Reference proteome</keyword>
<name>A0AA35TTL8_GEOBA</name>
<dbReference type="InterPro" id="IPR021109">
    <property type="entry name" value="Peptidase_aspartic_dom_sf"/>
</dbReference>